<sequence>MNKFYYKFVISMIFLFQLNLYGDSIHKNLELELYKDETIKINGILKFQKNKNRYDIIFEIPEKNSSVVLDTLNIKKE</sequence>
<keyword evidence="2" id="KW-1185">Reference proteome</keyword>
<evidence type="ECO:0000313" key="2">
    <source>
        <dbReference type="Proteomes" id="UP000017081"/>
    </source>
</evidence>
<evidence type="ECO:0000313" key="1">
    <source>
        <dbReference type="EMBL" id="ERT69590.1"/>
    </source>
</evidence>
<reference evidence="1 2" key="1">
    <citation type="submission" date="2013-08" db="EMBL/GenBank/DDBJ databases">
        <authorList>
            <person name="Weinstock G."/>
            <person name="Sodergren E."/>
            <person name="Wylie T."/>
            <person name="Fulton L."/>
            <person name="Fulton R."/>
            <person name="Fronick C."/>
            <person name="O'Laughlin M."/>
            <person name="Godfrey J."/>
            <person name="Miner T."/>
            <person name="Herter B."/>
            <person name="Appelbaum E."/>
            <person name="Cordes M."/>
            <person name="Lek S."/>
            <person name="Wollam A."/>
            <person name="Pepin K.H."/>
            <person name="Palsikar V.B."/>
            <person name="Mitreva M."/>
            <person name="Wilson R.K."/>
        </authorList>
    </citation>
    <scope>NUCLEOTIDE SEQUENCE [LARGE SCALE GENOMIC DNA]</scope>
    <source>
        <strain evidence="1 2">ATCC BAA-474</strain>
    </source>
</reference>
<dbReference type="EMBL" id="AXZF01000018">
    <property type="protein sequence ID" value="ERT69590.1"/>
    <property type="molecule type" value="Genomic_DNA"/>
</dbReference>
<dbReference type="STRING" id="1319815.HMPREF0202_00518"/>
<comment type="caution">
    <text evidence="1">The sequence shown here is derived from an EMBL/GenBank/DDBJ whole genome shotgun (WGS) entry which is preliminary data.</text>
</comment>
<dbReference type="HOGENOM" id="CLU_2643617_0_0_0"/>
<organism evidence="1 2">
    <name type="scientific">Cetobacterium somerae ATCC BAA-474</name>
    <dbReference type="NCBI Taxonomy" id="1319815"/>
    <lineage>
        <taxon>Bacteria</taxon>
        <taxon>Fusobacteriati</taxon>
        <taxon>Fusobacteriota</taxon>
        <taxon>Fusobacteriia</taxon>
        <taxon>Fusobacteriales</taxon>
        <taxon>Fusobacteriaceae</taxon>
        <taxon>Cetobacterium</taxon>
    </lineage>
</organism>
<accession>U7VDG9</accession>
<name>U7VDG9_9FUSO</name>
<dbReference type="AlphaFoldDB" id="U7VDG9"/>
<feature type="non-terminal residue" evidence="1">
    <location>
        <position position="77"/>
    </location>
</feature>
<dbReference type="RefSeq" id="WP_023050065.1">
    <property type="nucleotide sequence ID" value="NZ_KI518126.1"/>
</dbReference>
<protein>
    <submittedName>
        <fullName evidence="1">Uncharacterized protein</fullName>
    </submittedName>
</protein>
<proteinExistence type="predicted"/>
<dbReference type="Proteomes" id="UP000017081">
    <property type="component" value="Unassembled WGS sequence"/>
</dbReference>
<gene>
    <name evidence="1" type="ORF">HMPREF0202_00518</name>
</gene>